<sequence length="395" mass="43076">MPQARPPRNPDGSPPCLHQAVGGTAAWRRLSEAFYGRVAQDPRLRHLFPGKSFHCAIEELTAFLVQLFGGPGGDTQRRWWLSLHESHQRFKIGHEERAAWLENMRSTLDDMPMAPEHRAALLRFFEDSSAHVVNTGGPVPTAALPANQPAGATEQEIARRWQGQCALDQFVAALRANNAESALSLMDGQVLLERFQYDRSGLAGVLGLMLGVDHPSIQAYVHTRLTMDPTLVTERFAGRTLLHQAAALGHRPFVELLLRLGADPNGMDGGEHTPLYSLANEYRGNDGGPLVRILVQAGSKVDANGGAKRCTALHMAARRGSVEIAEALLDCGAAIEARDSLGETPLRRAVNCDKIRVAALLLNRSADPHSLGSKRRTPFLAARSEAMKALLQSRK</sequence>
<dbReference type="KEGG" id="pfer:IRI77_33820"/>
<dbReference type="SUPFAM" id="SSF46458">
    <property type="entry name" value="Globin-like"/>
    <property type="match status" value="1"/>
</dbReference>
<keyword evidence="3" id="KW-0479">Metal-binding</keyword>
<dbReference type="InterPro" id="IPR036770">
    <property type="entry name" value="Ankyrin_rpt-contain_sf"/>
</dbReference>
<evidence type="ECO:0000256" key="7">
    <source>
        <dbReference type="PROSITE-ProRule" id="PRU00023"/>
    </source>
</evidence>
<dbReference type="PROSITE" id="PS50297">
    <property type="entry name" value="ANK_REP_REGION"/>
    <property type="match status" value="2"/>
</dbReference>
<keyword evidence="4" id="KW-0677">Repeat</keyword>
<dbReference type="PANTHER" id="PTHR24171:SF9">
    <property type="entry name" value="ANKYRIN REPEAT DOMAIN-CONTAINING PROTEIN 39"/>
    <property type="match status" value="1"/>
</dbReference>
<reference evidence="8 9" key="1">
    <citation type="submission" date="2020-10" db="EMBL/GenBank/DDBJ databases">
        <title>Complete genome sequence of Paludibaculum fermentans P105T, a facultatively anaerobic acidobacterium capable of dissimilatory Fe(III) reduction.</title>
        <authorList>
            <person name="Dedysh S.N."/>
            <person name="Beletsky A.V."/>
            <person name="Kulichevskaya I.S."/>
            <person name="Mardanov A.V."/>
            <person name="Ravin N.V."/>
        </authorList>
    </citation>
    <scope>NUCLEOTIDE SEQUENCE [LARGE SCALE GENOMIC DNA]</scope>
    <source>
        <strain evidence="8 9">P105</strain>
    </source>
</reference>
<feature type="repeat" description="ANK" evidence="7">
    <location>
        <begin position="237"/>
        <end position="269"/>
    </location>
</feature>
<gene>
    <name evidence="8" type="ORF">IRI77_33820</name>
</gene>
<dbReference type="Pfam" id="PF00023">
    <property type="entry name" value="Ank"/>
    <property type="match status" value="1"/>
</dbReference>
<dbReference type="GO" id="GO:0046872">
    <property type="term" value="F:metal ion binding"/>
    <property type="evidence" value="ECO:0007669"/>
    <property type="project" value="UniProtKB-KW"/>
</dbReference>
<dbReference type="PROSITE" id="PS50088">
    <property type="entry name" value="ANK_REPEAT"/>
    <property type="match status" value="2"/>
</dbReference>
<evidence type="ECO:0000256" key="4">
    <source>
        <dbReference type="ARBA" id="ARBA00022737"/>
    </source>
</evidence>
<evidence type="ECO:0000256" key="1">
    <source>
        <dbReference type="ARBA" id="ARBA00022448"/>
    </source>
</evidence>
<dbReference type="InterPro" id="IPR012292">
    <property type="entry name" value="Globin/Proto"/>
</dbReference>
<dbReference type="PANTHER" id="PTHR24171">
    <property type="entry name" value="ANKYRIN REPEAT DOMAIN-CONTAINING PROTEIN 39-RELATED"/>
    <property type="match status" value="1"/>
</dbReference>
<evidence type="ECO:0000313" key="8">
    <source>
        <dbReference type="EMBL" id="QOY87674.1"/>
    </source>
</evidence>
<keyword evidence="1" id="KW-0813">Transport</keyword>
<dbReference type="RefSeq" id="WP_194449341.1">
    <property type="nucleotide sequence ID" value="NZ_CP063849.1"/>
</dbReference>
<dbReference type="Pfam" id="PF01152">
    <property type="entry name" value="Bac_globin"/>
    <property type="match status" value="1"/>
</dbReference>
<evidence type="ECO:0000256" key="3">
    <source>
        <dbReference type="ARBA" id="ARBA00022723"/>
    </source>
</evidence>
<dbReference type="SUPFAM" id="SSF48403">
    <property type="entry name" value="Ankyrin repeat"/>
    <property type="match status" value="1"/>
</dbReference>
<feature type="repeat" description="ANK" evidence="7">
    <location>
        <begin position="308"/>
        <end position="340"/>
    </location>
</feature>
<dbReference type="Gene3D" id="1.25.40.20">
    <property type="entry name" value="Ankyrin repeat-containing domain"/>
    <property type="match status" value="1"/>
</dbReference>
<dbReference type="Pfam" id="PF12796">
    <property type="entry name" value="Ank_2"/>
    <property type="match status" value="1"/>
</dbReference>
<dbReference type="Gene3D" id="1.10.490.10">
    <property type="entry name" value="Globins"/>
    <property type="match status" value="1"/>
</dbReference>
<keyword evidence="5" id="KW-0408">Iron</keyword>
<dbReference type="Proteomes" id="UP000593892">
    <property type="component" value="Chromosome"/>
</dbReference>
<evidence type="ECO:0000256" key="6">
    <source>
        <dbReference type="ARBA" id="ARBA00023043"/>
    </source>
</evidence>
<evidence type="ECO:0000313" key="9">
    <source>
        <dbReference type="Proteomes" id="UP000593892"/>
    </source>
</evidence>
<dbReference type="SMART" id="SM00248">
    <property type="entry name" value="ANK"/>
    <property type="match status" value="4"/>
</dbReference>
<protein>
    <submittedName>
        <fullName evidence="8">Ankyrin repeat domain-containing protein</fullName>
    </submittedName>
</protein>
<organism evidence="8 9">
    <name type="scientific">Paludibaculum fermentans</name>
    <dbReference type="NCBI Taxonomy" id="1473598"/>
    <lineage>
        <taxon>Bacteria</taxon>
        <taxon>Pseudomonadati</taxon>
        <taxon>Acidobacteriota</taxon>
        <taxon>Terriglobia</taxon>
        <taxon>Bryobacterales</taxon>
        <taxon>Bryobacteraceae</taxon>
        <taxon>Paludibaculum</taxon>
    </lineage>
</organism>
<dbReference type="InterPro" id="IPR009050">
    <property type="entry name" value="Globin-like_sf"/>
</dbReference>
<dbReference type="GO" id="GO:0020037">
    <property type="term" value="F:heme binding"/>
    <property type="evidence" value="ECO:0007669"/>
    <property type="project" value="InterPro"/>
</dbReference>
<dbReference type="GO" id="GO:0019825">
    <property type="term" value="F:oxygen binding"/>
    <property type="evidence" value="ECO:0007669"/>
    <property type="project" value="InterPro"/>
</dbReference>
<keyword evidence="6 7" id="KW-0040">ANK repeat</keyword>
<evidence type="ECO:0000256" key="2">
    <source>
        <dbReference type="ARBA" id="ARBA00022617"/>
    </source>
</evidence>
<evidence type="ECO:0000256" key="5">
    <source>
        <dbReference type="ARBA" id="ARBA00023004"/>
    </source>
</evidence>
<dbReference type="InterPro" id="IPR001486">
    <property type="entry name" value="Hemoglobin_trunc"/>
</dbReference>
<keyword evidence="9" id="KW-1185">Reference proteome</keyword>
<name>A0A7S7NQX6_PALFE</name>
<proteinExistence type="predicted"/>
<accession>A0A7S7NQX6</accession>
<dbReference type="AlphaFoldDB" id="A0A7S7NQX6"/>
<dbReference type="EMBL" id="CP063849">
    <property type="protein sequence ID" value="QOY87674.1"/>
    <property type="molecule type" value="Genomic_DNA"/>
</dbReference>
<keyword evidence="2" id="KW-0349">Heme</keyword>
<dbReference type="InterPro" id="IPR002110">
    <property type="entry name" value="Ankyrin_rpt"/>
</dbReference>